<reference evidence="1" key="1">
    <citation type="submission" date="2023-03" db="EMBL/GenBank/DDBJ databases">
        <title>Massive genome expansion in bonnet fungi (Mycena s.s.) driven by repeated elements and novel gene families across ecological guilds.</title>
        <authorList>
            <consortium name="Lawrence Berkeley National Laboratory"/>
            <person name="Harder C.B."/>
            <person name="Miyauchi S."/>
            <person name="Viragh M."/>
            <person name="Kuo A."/>
            <person name="Thoen E."/>
            <person name="Andreopoulos B."/>
            <person name="Lu D."/>
            <person name="Skrede I."/>
            <person name="Drula E."/>
            <person name="Henrissat B."/>
            <person name="Morin E."/>
            <person name="Kohler A."/>
            <person name="Barry K."/>
            <person name="LaButti K."/>
            <person name="Morin E."/>
            <person name="Salamov A."/>
            <person name="Lipzen A."/>
            <person name="Mereny Z."/>
            <person name="Hegedus B."/>
            <person name="Baldrian P."/>
            <person name="Stursova M."/>
            <person name="Weitz H."/>
            <person name="Taylor A."/>
            <person name="Grigoriev I.V."/>
            <person name="Nagy L.G."/>
            <person name="Martin F."/>
            <person name="Kauserud H."/>
        </authorList>
    </citation>
    <scope>NUCLEOTIDE SEQUENCE</scope>
    <source>
        <strain evidence="1">CBHHK067</strain>
    </source>
</reference>
<organism evidence="1 2">
    <name type="scientific">Mycena rosella</name>
    <name type="common">Pink bonnet</name>
    <name type="synonym">Agaricus rosellus</name>
    <dbReference type="NCBI Taxonomy" id="1033263"/>
    <lineage>
        <taxon>Eukaryota</taxon>
        <taxon>Fungi</taxon>
        <taxon>Dikarya</taxon>
        <taxon>Basidiomycota</taxon>
        <taxon>Agaricomycotina</taxon>
        <taxon>Agaricomycetes</taxon>
        <taxon>Agaricomycetidae</taxon>
        <taxon>Agaricales</taxon>
        <taxon>Marasmiineae</taxon>
        <taxon>Mycenaceae</taxon>
        <taxon>Mycena</taxon>
    </lineage>
</organism>
<name>A0AAD7GQD9_MYCRO</name>
<keyword evidence="2" id="KW-1185">Reference proteome</keyword>
<dbReference type="EMBL" id="JARKIE010000018">
    <property type="protein sequence ID" value="KAJ7701143.1"/>
    <property type="molecule type" value="Genomic_DNA"/>
</dbReference>
<gene>
    <name evidence="1" type="ORF">B0H17DRAFT_1128432</name>
</gene>
<protein>
    <submittedName>
        <fullName evidence="1">Uncharacterized protein</fullName>
    </submittedName>
</protein>
<proteinExistence type="predicted"/>
<evidence type="ECO:0000313" key="1">
    <source>
        <dbReference type="EMBL" id="KAJ7701143.1"/>
    </source>
</evidence>
<dbReference type="Proteomes" id="UP001221757">
    <property type="component" value="Unassembled WGS sequence"/>
</dbReference>
<sequence>MSDEPCVRITGKIADIQYRGVSAEGKISSETLPPFRPNFRIQSIWTIFIESHGRDAMDILEHLIQSYALNQIITQELSLNSINSGRYFLANSWTTDLLFCPVWDFPTPLNPCVKYIAVQHSYSNISRIKIGDFVEVEALLYRRDSYEDARSIRVYAILAKAIIVNNRA</sequence>
<dbReference type="AlphaFoldDB" id="A0AAD7GQD9"/>
<accession>A0AAD7GQD9</accession>
<comment type="caution">
    <text evidence="1">The sequence shown here is derived from an EMBL/GenBank/DDBJ whole genome shotgun (WGS) entry which is preliminary data.</text>
</comment>
<evidence type="ECO:0000313" key="2">
    <source>
        <dbReference type="Proteomes" id="UP001221757"/>
    </source>
</evidence>